<dbReference type="CDD" id="cd01894">
    <property type="entry name" value="EngA1"/>
    <property type="match status" value="1"/>
</dbReference>
<dbReference type="SUPFAM" id="SSF52540">
    <property type="entry name" value="P-loop containing nucleoside triphosphate hydrolases"/>
    <property type="match status" value="1"/>
</dbReference>
<keyword evidence="5" id="KW-0547">Nucleotide-binding</keyword>
<dbReference type="HAMAP" id="MF_00195">
    <property type="entry name" value="GTPase_Der"/>
    <property type="match status" value="1"/>
</dbReference>
<evidence type="ECO:0000256" key="1">
    <source>
        <dbReference type="ARBA" id="ARBA00008279"/>
    </source>
</evidence>
<dbReference type="InterPro" id="IPR005225">
    <property type="entry name" value="Small_GTP-bd"/>
</dbReference>
<evidence type="ECO:0000313" key="11">
    <source>
        <dbReference type="EnsemblPlants" id="OGLUM01G09010.3"/>
    </source>
</evidence>
<protein>
    <recommendedName>
        <fullName evidence="2">GTPase Der</fullName>
    </recommendedName>
    <alternativeName>
        <fullName evidence="7">GTP-binding protein EngA</fullName>
    </alternativeName>
</protein>
<dbReference type="NCBIfam" id="TIGR03594">
    <property type="entry name" value="GTPase_EngA"/>
    <property type="match status" value="1"/>
</dbReference>
<dbReference type="NCBIfam" id="TIGR00231">
    <property type="entry name" value="small_GTP"/>
    <property type="match status" value="1"/>
</dbReference>
<evidence type="ECO:0000256" key="3">
    <source>
        <dbReference type="ARBA" id="ARBA00022517"/>
    </source>
</evidence>
<dbReference type="InterPro" id="IPR027417">
    <property type="entry name" value="P-loop_NTPase"/>
</dbReference>
<accession>A0A0D9Y5G5</accession>
<dbReference type="Gene3D" id="3.40.50.300">
    <property type="entry name" value="P-loop containing nucleotide triphosphate hydrolases"/>
    <property type="match status" value="2"/>
</dbReference>
<keyword evidence="4" id="KW-0677">Repeat</keyword>
<dbReference type="HOGENOM" id="CLU_016077_5_0_1"/>
<evidence type="ECO:0000256" key="6">
    <source>
        <dbReference type="ARBA" id="ARBA00023134"/>
    </source>
</evidence>
<dbReference type="GO" id="GO:0042254">
    <property type="term" value="P:ribosome biogenesis"/>
    <property type="evidence" value="ECO:0007669"/>
    <property type="project" value="UniProtKB-KW"/>
</dbReference>
<dbReference type="InterPro" id="IPR006073">
    <property type="entry name" value="GTP-bd"/>
</dbReference>
<dbReference type="InterPro" id="IPR016484">
    <property type="entry name" value="GTPase_Der"/>
</dbReference>
<feature type="region of interest" description="Disordered" evidence="8">
    <location>
        <begin position="288"/>
        <end position="307"/>
    </location>
</feature>
<sequence length="687" mass="76552">MAAAILRAALRRSRPAAAALLHHRPLPSSRSLPPLPSLGSAGFGYSTVADESTAPVKPKGKARKNPMKQSRFDFTKVDAALLPTVILVGRPNVGKSALFNRVHCLPLSCSLEMFASDLEVLIIETRFIRRREALVYNTPGDHVTRDIREGVAKLGDLRFRVLDSAGLETAATSGSILARTADMTGNVLARSQFAIFLIDVRDGLQPLDLEVGQWLRRHASGIHTIVAMNKSESLDEHGVLTAAAGEAHRLGFGDPVAISAETGLGMAELYETLRPLFEDYMFQLTNNGLNQDDPTSEAETEAHEGDESKLPLQLAIVGRPNVGKSTLLNTLLQEQRVLVGPEAGLTRDSIRTQFQFDNRTVYLVDTAGWMERSGKEKGPASLSVVQSRKNLMRAHIVALVLDGEKIAKSKSSMNHPEVLIARQAIEEGRGLVVIVNKMDLLRENRPLFDKVIDAVPKEIQTVIPQVTGIPVVFMSALEGRGRIAVMRQVIDTYEKWCLRLSTSRLNRWLRKVMSRHSWKDSATQPKVKYFTQVKARPPTFVAFMSGKVQLSDTDIRFLTKSLKEDFDIGGIPIRVVQRSIPRKETVKSNSRNTGPRINTRMRTDKRTTKGKQSNRDVVILISPENREKVHPLLRLSKPEGNGCGSVFDKAQWMEYDIELICQDEIMFCIVQRIDKRCSEFRPIRSFT</sequence>
<dbReference type="PRINTS" id="PR00326">
    <property type="entry name" value="GTP1OBG"/>
</dbReference>
<name>A0A0D9Y5G5_9ORYZ</name>
<dbReference type="Pfam" id="PF14714">
    <property type="entry name" value="KH_dom-like"/>
    <property type="match status" value="1"/>
</dbReference>
<proteinExistence type="inferred from homology"/>
<dbReference type="Proteomes" id="UP000026961">
    <property type="component" value="Chromosome 1"/>
</dbReference>
<reference evidence="11" key="2">
    <citation type="submission" date="2015-04" db="UniProtKB">
        <authorList>
            <consortium name="EnsemblPlants"/>
        </authorList>
    </citation>
    <scope>IDENTIFICATION</scope>
</reference>
<dbReference type="CDD" id="cd01895">
    <property type="entry name" value="EngA2"/>
    <property type="match status" value="1"/>
</dbReference>
<dbReference type="PANTHER" id="PTHR43834">
    <property type="entry name" value="GTPASE DER"/>
    <property type="match status" value="1"/>
</dbReference>
<evidence type="ECO:0000256" key="7">
    <source>
        <dbReference type="ARBA" id="ARBA00032345"/>
    </source>
</evidence>
<dbReference type="GO" id="GO:0005525">
    <property type="term" value="F:GTP binding"/>
    <property type="evidence" value="ECO:0007669"/>
    <property type="project" value="UniProtKB-KW"/>
</dbReference>
<organism evidence="11">
    <name type="scientific">Oryza glumipatula</name>
    <dbReference type="NCBI Taxonomy" id="40148"/>
    <lineage>
        <taxon>Eukaryota</taxon>
        <taxon>Viridiplantae</taxon>
        <taxon>Streptophyta</taxon>
        <taxon>Embryophyta</taxon>
        <taxon>Tracheophyta</taxon>
        <taxon>Spermatophyta</taxon>
        <taxon>Magnoliopsida</taxon>
        <taxon>Liliopsida</taxon>
        <taxon>Poales</taxon>
        <taxon>Poaceae</taxon>
        <taxon>BOP clade</taxon>
        <taxon>Oryzoideae</taxon>
        <taxon>Oryzeae</taxon>
        <taxon>Oryzinae</taxon>
        <taxon>Oryza</taxon>
    </lineage>
</organism>
<evidence type="ECO:0000259" key="9">
    <source>
        <dbReference type="Pfam" id="PF01926"/>
    </source>
</evidence>
<feature type="domain" description="G" evidence="9">
    <location>
        <begin position="314"/>
        <end position="437"/>
    </location>
</feature>
<dbReference type="STRING" id="40148.A0A0D9Y5G5"/>
<dbReference type="Gene3D" id="3.30.300.20">
    <property type="match status" value="1"/>
</dbReference>
<keyword evidence="6" id="KW-0342">GTP-binding</keyword>
<evidence type="ECO:0000256" key="2">
    <source>
        <dbReference type="ARBA" id="ARBA00020953"/>
    </source>
</evidence>
<dbReference type="AlphaFoldDB" id="A0A0D9Y5G5"/>
<keyword evidence="3" id="KW-0690">Ribosome biogenesis</keyword>
<dbReference type="eggNOG" id="KOG1191">
    <property type="taxonomic scope" value="Eukaryota"/>
</dbReference>
<evidence type="ECO:0000259" key="10">
    <source>
        <dbReference type="Pfam" id="PF14714"/>
    </source>
</evidence>
<evidence type="ECO:0000256" key="4">
    <source>
        <dbReference type="ARBA" id="ARBA00022737"/>
    </source>
</evidence>
<evidence type="ECO:0000256" key="8">
    <source>
        <dbReference type="SAM" id="MobiDB-lite"/>
    </source>
</evidence>
<dbReference type="Pfam" id="PF01926">
    <property type="entry name" value="MMR_HSR1"/>
    <property type="match status" value="2"/>
</dbReference>
<reference evidence="11" key="1">
    <citation type="submission" date="2013-08" db="EMBL/GenBank/DDBJ databases">
        <title>Oryza genome evolution.</title>
        <authorList>
            <person name="Wing R.A."/>
            <person name="Panaud O."/>
            <person name="Oliveira A.C."/>
        </authorList>
    </citation>
    <scope>NUCLEOTIDE SEQUENCE</scope>
</reference>
<feature type="domain" description="G" evidence="9">
    <location>
        <begin position="84"/>
        <end position="230"/>
    </location>
</feature>
<dbReference type="EnsemblPlants" id="OGLUM01G09010.3">
    <property type="protein sequence ID" value="OGLUM01G09010.3"/>
    <property type="gene ID" value="OGLUM01G09010"/>
</dbReference>
<evidence type="ECO:0000256" key="5">
    <source>
        <dbReference type="ARBA" id="ARBA00022741"/>
    </source>
</evidence>
<dbReference type="InterPro" id="IPR015946">
    <property type="entry name" value="KH_dom-like_a/b"/>
</dbReference>
<keyword evidence="12" id="KW-1185">Reference proteome</keyword>
<dbReference type="PANTHER" id="PTHR43834:SF6">
    <property type="entry name" value="GTPASE DER"/>
    <property type="match status" value="1"/>
</dbReference>
<evidence type="ECO:0000313" key="12">
    <source>
        <dbReference type="Proteomes" id="UP000026961"/>
    </source>
</evidence>
<feature type="domain" description="GTPase Der C-terminal KH-domain-like" evidence="10">
    <location>
        <begin position="499"/>
        <end position="578"/>
    </location>
</feature>
<reference evidence="11" key="3">
    <citation type="submission" date="2018-05" db="EMBL/GenBank/DDBJ databases">
        <title>OgluRS3 (Oryza glumaepatula Reference Sequence Version 3).</title>
        <authorList>
            <person name="Zhang J."/>
            <person name="Kudrna D."/>
            <person name="Lee S."/>
            <person name="Talag J."/>
            <person name="Welchert J."/>
            <person name="Wing R.A."/>
        </authorList>
    </citation>
    <scope>NUCLEOTIDE SEQUENCE [LARGE SCALE GENOMIC DNA]</scope>
</reference>
<dbReference type="Gramene" id="OGLUM01G09010.3">
    <property type="protein sequence ID" value="OGLUM01G09010.3"/>
    <property type="gene ID" value="OGLUM01G09010"/>
</dbReference>
<dbReference type="InterPro" id="IPR032859">
    <property type="entry name" value="KH_dom-like"/>
</dbReference>
<comment type="similarity">
    <text evidence="1">Belongs to the TRAFAC class TrmE-Era-EngA-EngB-Septin-like GTPase superfamily. EngA (Der) GTPase family.</text>
</comment>